<dbReference type="InterPro" id="IPR008217">
    <property type="entry name" value="Ccc1_fam"/>
</dbReference>
<feature type="transmembrane region" description="Helical" evidence="5">
    <location>
        <begin position="46"/>
        <end position="69"/>
    </location>
</feature>
<organism evidence="6 7">
    <name type="scientific">Levilinea saccharolytica</name>
    <dbReference type="NCBI Taxonomy" id="229921"/>
    <lineage>
        <taxon>Bacteria</taxon>
        <taxon>Bacillati</taxon>
        <taxon>Chloroflexota</taxon>
        <taxon>Anaerolineae</taxon>
        <taxon>Anaerolineales</taxon>
        <taxon>Anaerolineaceae</taxon>
        <taxon>Levilinea</taxon>
    </lineage>
</organism>
<evidence type="ECO:0000256" key="2">
    <source>
        <dbReference type="ARBA" id="ARBA00022692"/>
    </source>
</evidence>
<protein>
    <recommendedName>
        <fullName evidence="8">VIT family protein</fullName>
    </recommendedName>
</protein>
<keyword evidence="4 5" id="KW-0472">Membrane</keyword>
<evidence type="ECO:0000313" key="7">
    <source>
        <dbReference type="Proteomes" id="UP000050501"/>
    </source>
</evidence>
<keyword evidence="3 5" id="KW-1133">Transmembrane helix</keyword>
<dbReference type="GO" id="GO:0012505">
    <property type="term" value="C:endomembrane system"/>
    <property type="evidence" value="ECO:0007669"/>
    <property type="project" value="UniProtKB-SubCell"/>
</dbReference>
<dbReference type="Pfam" id="PF01988">
    <property type="entry name" value="VIT1"/>
    <property type="match status" value="1"/>
</dbReference>
<comment type="caution">
    <text evidence="6">The sequence shown here is derived from an EMBL/GenBank/DDBJ whole genome shotgun (WGS) entry which is preliminary data.</text>
</comment>
<evidence type="ECO:0000256" key="3">
    <source>
        <dbReference type="ARBA" id="ARBA00022989"/>
    </source>
</evidence>
<keyword evidence="7" id="KW-1185">Reference proteome</keyword>
<dbReference type="AlphaFoldDB" id="A0A0P6XL28"/>
<evidence type="ECO:0008006" key="8">
    <source>
        <dbReference type="Google" id="ProtNLM"/>
    </source>
</evidence>
<comment type="subcellular location">
    <subcellularLocation>
        <location evidence="1">Endomembrane system</location>
        <topology evidence="1">Multi-pass membrane protein</topology>
    </subcellularLocation>
</comment>
<keyword evidence="2 5" id="KW-0812">Transmembrane</keyword>
<feature type="transmembrane region" description="Helical" evidence="5">
    <location>
        <begin position="181"/>
        <end position="204"/>
    </location>
</feature>
<dbReference type="GO" id="GO:0030026">
    <property type="term" value="P:intracellular manganese ion homeostasis"/>
    <property type="evidence" value="ECO:0007669"/>
    <property type="project" value="InterPro"/>
</dbReference>
<evidence type="ECO:0000256" key="5">
    <source>
        <dbReference type="SAM" id="Phobius"/>
    </source>
</evidence>
<dbReference type="Proteomes" id="UP000050501">
    <property type="component" value="Unassembled WGS sequence"/>
</dbReference>
<dbReference type="EMBL" id="LGCM01000065">
    <property type="protein sequence ID" value="KPL75795.1"/>
    <property type="molecule type" value="Genomic_DNA"/>
</dbReference>
<sequence>MQQADEHHGGVGSAYLGNLVYGGLDGIITTFAVVSGVVGAELNASIILILGLANLLGDGFSMATGAYLSSKSEKEFYERERAREAWEVENFPDGERAELLELYLKQGYPPEDAAQMLAIKTRDPQRWVDAMMVEELGLLKETRNPLWEALTTFGAFCLAGAIPLLAYLADWIFALGLPQDTTFFTALGLSALALFGLGAAKVLVTERNFWRSGLEMLVVGGLAAGVAYGVGFLLKGLGV</sequence>
<dbReference type="PANTHER" id="PTHR31851">
    <property type="entry name" value="FE(2+)/MN(2+) TRANSPORTER PCL1"/>
    <property type="match status" value="1"/>
</dbReference>
<feature type="transmembrane region" description="Helical" evidence="5">
    <location>
        <begin position="216"/>
        <end position="234"/>
    </location>
</feature>
<feature type="transmembrane region" description="Helical" evidence="5">
    <location>
        <begin position="146"/>
        <end position="169"/>
    </location>
</feature>
<evidence type="ECO:0000313" key="6">
    <source>
        <dbReference type="EMBL" id="KPL75795.1"/>
    </source>
</evidence>
<evidence type="ECO:0000256" key="4">
    <source>
        <dbReference type="ARBA" id="ARBA00023136"/>
    </source>
</evidence>
<reference evidence="6 7" key="1">
    <citation type="submission" date="2015-07" db="EMBL/GenBank/DDBJ databases">
        <title>Genome sequence of Levilinea saccharolytica DSM 16555.</title>
        <authorList>
            <person name="Hemp J."/>
            <person name="Ward L.M."/>
            <person name="Pace L.A."/>
            <person name="Fischer W.W."/>
        </authorList>
    </citation>
    <scope>NUCLEOTIDE SEQUENCE [LARGE SCALE GENOMIC DNA]</scope>
    <source>
        <strain evidence="6 7">KIBI-1</strain>
    </source>
</reference>
<name>A0A0P6XL28_9CHLR</name>
<evidence type="ECO:0000256" key="1">
    <source>
        <dbReference type="ARBA" id="ARBA00004127"/>
    </source>
</evidence>
<proteinExistence type="predicted"/>
<accession>A0A0P6XL28</accession>
<feature type="transmembrane region" description="Helical" evidence="5">
    <location>
        <begin position="20"/>
        <end position="40"/>
    </location>
</feature>
<gene>
    <name evidence="6" type="ORF">ADN01_17585</name>
</gene>
<dbReference type="GO" id="GO:0005384">
    <property type="term" value="F:manganese ion transmembrane transporter activity"/>
    <property type="evidence" value="ECO:0007669"/>
    <property type="project" value="InterPro"/>
</dbReference>